<feature type="region of interest" description="Disordered" evidence="1">
    <location>
        <begin position="1"/>
        <end position="38"/>
    </location>
</feature>
<dbReference type="RefSeq" id="XP_024893199.1">
    <property type="nucleotide sequence ID" value="XM_025037431.1"/>
</dbReference>
<evidence type="ECO:0000256" key="1">
    <source>
        <dbReference type="SAM" id="MobiDB-lite"/>
    </source>
</evidence>
<proteinExistence type="predicted"/>
<feature type="compositionally biased region" description="Low complexity" evidence="1">
    <location>
        <begin position="90"/>
        <end position="104"/>
    </location>
</feature>
<protein>
    <submittedName>
        <fullName evidence="3">Uncharacterized protein LOC112468310</fullName>
    </submittedName>
</protein>
<name>A0A6J1RE22_9HYME</name>
<organism evidence="2 3">
    <name type="scientific">Temnothorax curvispinosus</name>
    <dbReference type="NCBI Taxonomy" id="300111"/>
    <lineage>
        <taxon>Eukaryota</taxon>
        <taxon>Metazoa</taxon>
        <taxon>Ecdysozoa</taxon>
        <taxon>Arthropoda</taxon>
        <taxon>Hexapoda</taxon>
        <taxon>Insecta</taxon>
        <taxon>Pterygota</taxon>
        <taxon>Neoptera</taxon>
        <taxon>Endopterygota</taxon>
        <taxon>Hymenoptera</taxon>
        <taxon>Apocrita</taxon>
        <taxon>Aculeata</taxon>
        <taxon>Formicoidea</taxon>
        <taxon>Formicidae</taxon>
        <taxon>Myrmicinae</taxon>
        <taxon>Temnothorax</taxon>
    </lineage>
</organism>
<feature type="compositionally biased region" description="Low complexity" evidence="1">
    <location>
        <begin position="127"/>
        <end position="141"/>
    </location>
</feature>
<reference evidence="3" key="1">
    <citation type="submission" date="2025-08" db="UniProtKB">
        <authorList>
            <consortium name="RefSeq"/>
        </authorList>
    </citation>
    <scope>IDENTIFICATION</scope>
    <source>
        <tissue evidence="3">Whole body</tissue>
    </source>
</reference>
<feature type="compositionally biased region" description="Basic and acidic residues" evidence="1">
    <location>
        <begin position="1"/>
        <end position="16"/>
    </location>
</feature>
<evidence type="ECO:0000313" key="2">
    <source>
        <dbReference type="Proteomes" id="UP000504618"/>
    </source>
</evidence>
<feature type="compositionally biased region" description="Basic and acidic residues" evidence="1">
    <location>
        <begin position="80"/>
        <end position="89"/>
    </location>
</feature>
<dbReference type="Proteomes" id="UP000504618">
    <property type="component" value="Unplaced"/>
</dbReference>
<feature type="compositionally biased region" description="Basic and acidic residues" evidence="1">
    <location>
        <begin position="146"/>
        <end position="163"/>
    </location>
</feature>
<dbReference type="AlphaFoldDB" id="A0A6J1RE22"/>
<sequence>MTEKGSGRMSEKERCAEPFSQGASPEGPPSTTTCNEGPSEYIRARSACNDLRASRSTLRRGGLGFFDRSTVPVTVEEDPVERRREETRGSRLPSSNRRSPSFFCRRSDRSVYHPRWSHHSDGPGKRGSSNQGQSGHQSWHQPVDGTAREDQNRRVQPESDVRRKPAIRRGAETGTETDKECIRRDLVLPDDRGRSSGIKSDGRNDSSIIHQAVYYVYCIYGICWISRNYRASLVEVIAFIHFRIQEGKTGFHVSTRRA</sequence>
<evidence type="ECO:0000313" key="3">
    <source>
        <dbReference type="RefSeq" id="XP_024893199.1"/>
    </source>
</evidence>
<keyword evidence="2" id="KW-1185">Reference proteome</keyword>
<feature type="compositionally biased region" description="Basic and acidic residues" evidence="1">
    <location>
        <begin position="176"/>
        <end position="186"/>
    </location>
</feature>
<feature type="region of interest" description="Disordered" evidence="1">
    <location>
        <begin position="75"/>
        <end position="186"/>
    </location>
</feature>
<gene>
    <name evidence="3" type="primary">LOC112468310</name>
</gene>
<dbReference type="GeneID" id="112468310"/>
<dbReference type="OrthoDB" id="10644126at2759"/>
<accession>A0A6J1RE22</accession>